<comment type="cofactor">
    <cofactor evidence="1">
        <name>FAD</name>
        <dbReference type="ChEBI" id="CHEBI:57692"/>
    </cofactor>
</comment>
<dbReference type="GeneID" id="71991523"/>
<keyword evidence="2" id="KW-0285">Flavoprotein</keyword>
<evidence type="ECO:0000256" key="4">
    <source>
        <dbReference type="ARBA" id="ARBA00023002"/>
    </source>
</evidence>
<dbReference type="AlphaFoldDB" id="A0A9Q8PF89"/>
<feature type="domain" description="FAD-binding" evidence="6">
    <location>
        <begin position="11"/>
        <end position="371"/>
    </location>
</feature>
<dbReference type="Pfam" id="PF21274">
    <property type="entry name" value="Rng_hyd_C"/>
    <property type="match status" value="1"/>
</dbReference>
<dbReference type="GO" id="GO:0071949">
    <property type="term" value="F:FAD binding"/>
    <property type="evidence" value="ECO:0007669"/>
    <property type="project" value="InterPro"/>
</dbReference>
<dbReference type="OrthoDB" id="2096480at2759"/>
<dbReference type="Proteomes" id="UP000756132">
    <property type="component" value="Chromosome 8"/>
</dbReference>
<sequence>MAHMAGIPIVEMPVLVVGSSMVGMTLSALLAKHGVRDCITIERHSSTAIHPRAALFHPRTMQIYRELGMYDQMYNESLKHYDEHAGLHAVESLAGKELGTWMADINQWIENISPTSRLFLTQQMFEPLLRQHAIDNGALLRLSTELLGFQQDEEGVTALIRDLDTGRKELVRAKFMVACDGSKSPIREKLGIKMKGHGLLSHSLTIYFKADLGEYVQGKYNGVIYVNNDDTRGFFRLDKTGREGFLVVNTAGKKGTEESKHPSIGITNEKAGEMLRSAIGADVDFEITLLSPWNGLCDVAEHFNNGRVILAGDSAHVVTPNGGFGGNTGIHDAHNLAWKLALVLQDKAGEELVTRTYHDERYPIAKKTVDQVFERYVVRTAPDLRMDDMELEEEVPEPHLELGYRYHSRALTTTKLSSVTSDPATAKATPGSLAHHVLLKTSDQKAAFPIADLLGSCYVLIVGHEGSGWADATDALLKSDRSMPRIVTYLLSSDNKAFYHKYEIKPGGCVLIRPDGVVAWSDANAPSKGLAAMGLPDAEPTIRCVMKQILCLTPERNEVRTASIPSVDSAVALSQDSEQGDLSVALHARETALKQEKEELEKRLAEVEQSLQDVRKLGQLQNDMALLAVRLGLPPVTQRDQNLPSDNKYPAL</sequence>
<dbReference type="Gene3D" id="3.40.30.120">
    <property type="match status" value="1"/>
</dbReference>
<evidence type="ECO:0000259" key="6">
    <source>
        <dbReference type="Pfam" id="PF01494"/>
    </source>
</evidence>
<keyword evidence="5" id="KW-0175">Coiled coil</keyword>
<keyword evidence="8" id="KW-1185">Reference proteome</keyword>
<organism evidence="7 8">
    <name type="scientific">Passalora fulva</name>
    <name type="common">Tomato leaf mold</name>
    <name type="synonym">Cladosporium fulvum</name>
    <dbReference type="NCBI Taxonomy" id="5499"/>
    <lineage>
        <taxon>Eukaryota</taxon>
        <taxon>Fungi</taxon>
        <taxon>Dikarya</taxon>
        <taxon>Ascomycota</taxon>
        <taxon>Pezizomycotina</taxon>
        <taxon>Dothideomycetes</taxon>
        <taxon>Dothideomycetidae</taxon>
        <taxon>Mycosphaerellales</taxon>
        <taxon>Mycosphaerellaceae</taxon>
        <taxon>Fulvia</taxon>
    </lineage>
</organism>
<dbReference type="PRINTS" id="PR00420">
    <property type="entry name" value="RNGMNOXGNASE"/>
</dbReference>
<accession>A0A9Q8PF89</accession>
<dbReference type="SUPFAM" id="SSF51905">
    <property type="entry name" value="FAD/NAD(P)-binding domain"/>
    <property type="match status" value="1"/>
</dbReference>
<dbReference type="KEGG" id="ffu:CLAFUR5_11645"/>
<dbReference type="InterPro" id="IPR050641">
    <property type="entry name" value="RIFMO-like"/>
</dbReference>
<feature type="coiled-coil region" evidence="5">
    <location>
        <begin position="583"/>
        <end position="617"/>
    </location>
</feature>
<evidence type="ECO:0000256" key="1">
    <source>
        <dbReference type="ARBA" id="ARBA00001974"/>
    </source>
</evidence>
<evidence type="ECO:0000313" key="7">
    <source>
        <dbReference type="EMBL" id="UJO21346.1"/>
    </source>
</evidence>
<dbReference type="Pfam" id="PF01494">
    <property type="entry name" value="FAD_binding_3"/>
    <property type="match status" value="1"/>
</dbReference>
<dbReference type="InterPro" id="IPR002938">
    <property type="entry name" value="FAD-bd"/>
</dbReference>
<protein>
    <submittedName>
        <fullName evidence="7">4-methyl-5-nitrocatechol 5-monooxygenase</fullName>
    </submittedName>
</protein>
<name>A0A9Q8PF89_PASFU</name>
<dbReference type="GO" id="GO:0016709">
    <property type="term" value="F:oxidoreductase activity, acting on paired donors, with incorporation or reduction of molecular oxygen, NAD(P)H as one donor, and incorporation of one atom of oxygen"/>
    <property type="evidence" value="ECO:0007669"/>
    <property type="project" value="UniProtKB-ARBA"/>
</dbReference>
<dbReference type="RefSeq" id="XP_047765712.1">
    <property type="nucleotide sequence ID" value="XM_047910793.1"/>
</dbReference>
<proteinExistence type="predicted"/>
<evidence type="ECO:0000313" key="8">
    <source>
        <dbReference type="Proteomes" id="UP000756132"/>
    </source>
</evidence>
<evidence type="ECO:0000256" key="5">
    <source>
        <dbReference type="SAM" id="Coils"/>
    </source>
</evidence>
<dbReference type="PANTHER" id="PTHR43004">
    <property type="entry name" value="TRK SYSTEM POTASSIUM UPTAKE PROTEIN"/>
    <property type="match status" value="1"/>
</dbReference>
<dbReference type="InterPro" id="IPR036188">
    <property type="entry name" value="FAD/NAD-bd_sf"/>
</dbReference>
<reference evidence="7" key="2">
    <citation type="journal article" date="2022" name="Microb. Genom.">
        <title>A chromosome-scale genome assembly of the tomato pathogen Cladosporium fulvum reveals a compartmentalized genome architecture and the presence of a dispensable chromosome.</title>
        <authorList>
            <person name="Zaccaron A.Z."/>
            <person name="Chen L.H."/>
            <person name="Samaras A."/>
            <person name="Stergiopoulos I."/>
        </authorList>
    </citation>
    <scope>NUCLEOTIDE SEQUENCE</scope>
    <source>
        <strain evidence="7">Race5_Kim</strain>
    </source>
</reference>
<dbReference type="Gene3D" id="3.50.50.60">
    <property type="entry name" value="FAD/NAD(P)-binding domain"/>
    <property type="match status" value="1"/>
</dbReference>
<evidence type="ECO:0000256" key="3">
    <source>
        <dbReference type="ARBA" id="ARBA00022827"/>
    </source>
</evidence>
<keyword evidence="4" id="KW-0560">Oxidoreductase</keyword>
<dbReference type="EMBL" id="CP090170">
    <property type="protein sequence ID" value="UJO21346.1"/>
    <property type="molecule type" value="Genomic_DNA"/>
</dbReference>
<dbReference type="Gene3D" id="3.30.9.10">
    <property type="entry name" value="D-Amino Acid Oxidase, subunit A, domain 2"/>
    <property type="match status" value="1"/>
</dbReference>
<evidence type="ECO:0000256" key="2">
    <source>
        <dbReference type="ARBA" id="ARBA00022630"/>
    </source>
</evidence>
<dbReference type="PANTHER" id="PTHR43004:SF19">
    <property type="entry name" value="BINDING MONOOXYGENASE, PUTATIVE (JCVI)-RELATED"/>
    <property type="match status" value="1"/>
</dbReference>
<reference evidence="7" key="1">
    <citation type="submission" date="2021-12" db="EMBL/GenBank/DDBJ databases">
        <authorList>
            <person name="Zaccaron A."/>
            <person name="Stergiopoulos I."/>
        </authorList>
    </citation>
    <scope>NUCLEOTIDE SEQUENCE</scope>
    <source>
        <strain evidence="7">Race5_Kim</strain>
    </source>
</reference>
<keyword evidence="3" id="KW-0274">FAD</keyword>
<gene>
    <name evidence="7" type="ORF">CLAFUR5_11645</name>
</gene>